<feature type="domain" description="Hypervirulence associated protein TUDOR" evidence="2">
    <location>
        <begin position="9"/>
        <end position="67"/>
    </location>
</feature>
<feature type="region of interest" description="Disordered" evidence="1">
    <location>
        <begin position="36"/>
        <end position="71"/>
    </location>
</feature>
<dbReference type="Pfam" id="PF11160">
    <property type="entry name" value="Hva1_TUDOR"/>
    <property type="match status" value="1"/>
</dbReference>
<proteinExistence type="predicted"/>
<feature type="region of interest" description="Disordered" evidence="1">
    <location>
        <begin position="1"/>
        <end position="20"/>
    </location>
</feature>
<feature type="compositionally biased region" description="Basic and acidic residues" evidence="1">
    <location>
        <begin position="62"/>
        <end position="71"/>
    </location>
</feature>
<organism evidence="3 4">
    <name type="scientific">Ornithinimicrobium pekingense</name>
    <dbReference type="NCBI Taxonomy" id="384677"/>
    <lineage>
        <taxon>Bacteria</taxon>
        <taxon>Bacillati</taxon>
        <taxon>Actinomycetota</taxon>
        <taxon>Actinomycetes</taxon>
        <taxon>Micrococcales</taxon>
        <taxon>Ornithinimicrobiaceae</taxon>
        <taxon>Ornithinimicrobium</taxon>
    </lineage>
</organism>
<keyword evidence="4" id="KW-1185">Reference proteome</keyword>
<protein>
    <recommendedName>
        <fullName evidence="2">Hypervirulence associated protein TUDOR domain-containing protein</fullName>
    </recommendedName>
</protein>
<gene>
    <name evidence="3" type="ORF">GCM10011509_24490</name>
</gene>
<dbReference type="Gene3D" id="2.30.30.1060">
    <property type="match status" value="1"/>
</dbReference>
<comment type="caution">
    <text evidence="3">The sequence shown here is derived from an EMBL/GenBank/DDBJ whole genome shotgun (WGS) entry which is preliminary data.</text>
</comment>
<reference evidence="4" key="1">
    <citation type="journal article" date="2019" name="Int. J. Syst. Evol. Microbiol.">
        <title>The Global Catalogue of Microorganisms (GCM) 10K type strain sequencing project: providing services to taxonomists for standard genome sequencing and annotation.</title>
        <authorList>
            <consortium name="The Broad Institute Genomics Platform"/>
            <consortium name="The Broad Institute Genome Sequencing Center for Infectious Disease"/>
            <person name="Wu L."/>
            <person name="Ma J."/>
        </authorList>
    </citation>
    <scope>NUCLEOTIDE SEQUENCE [LARGE SCALE GENOMIC DNA]</scope>
    <source>
        <strain evidence="4">CGMCC 1.5362</strain>
    </source>
</reference>
<dbReference type="Proteomes" id="UP000662111">
    <property type="component" value="Unassembled WGS sequence"/>
</dbReference>
<evidence type="ECO:0000256" key="1">
    <source>
        <dbReference type="SAM" id="MobiDB-lite"/>
    </source>
</evidence>
<dbReference type="InterPro" id="IPR021331">
    <property type="entry name" value="Hva1_TUDOR"/>
</dbReference>
<evidence type="ECO:0000313" key="4">
    <source>
        <dbReference type="Proteomes" id="UP000662111"/>
    </source>
</evidence>
<evidence type="ECO:0000313" key="3">
    <source>
        <dbReference type="EMBL" id="GGK74914.1"/>
    </source>
</evidence>
<dbReference type="EMBL" id="BMLB01000005">
    <property type="protein sequence ID" value="GGK74914.1"/>
    <property type="molecule type" value="Genomic_DNA"/>
</dbReference>
<sequence length="71" mass="7868">MGSMAFSKGDRVVWNTPQGRTEGTVVERRTSDFQLDGQKFTASEEEPAYVVESASSSKRAAHKESTLTRRS</sequence>
<name>A0ABQ2F9Q4_9MICO</name>
<accession>A0ABQ2F9Q4</accession>
<evidence type="ECO:0000259" key="2">
    <source>
        <dbReference type="Pfam" id="PF11160"/>
    </source>
</evidence>